<dbReference type="InterPro" id="IPR046778">
    <property type="entry name" value="UPF0758_N"/>
</dbReference>
<dbReference type="Pfam" id="PF04002">
    <property type="entry name" value="RadC"/>
    <property type="match status" value="1"/>
</dbReference>
<dbReference type="RefSeq" id="WP_092152475.1">
    <property type="nucleotide sequence ID" value="NZ_FNBX01000001.1"/>
</dbReference>
<dbReference type="Gene3D" id="3.40.140.10">
    <property type="entry name" value="Cytidine Deaminase, domain 2"/>
    <property type="match status" value="1"/>
</dbReference>
<dbReference type="CDD" id="cd08071">
    <property type="entry name" value="MPN_DUF2466"/>
    <property type="match status" value="1"/>
</dbReference>
<dbReference type="PROSITE" id="PS50249">
    <property type="entry name" value="MPN"/>
    <property type="match status" value="1"/>
</dbReference>
<dbReference type="EMBL" id="FNBX01000001">
    <property type="protein sequence ID" value="SDF09845.1"/>
    <property type="molecule type" value="Genomic_DNA"/>
</dbReference>
<dbReference type="SUPFAM" id="SSF47781">
    <property type="entry name" value="RuvA domain 2-like"/>
    <property type="match status" value="1"/>
</dbReference>
<reference evidence="9" key="1">
    <citation type="submission" date="2016-10" db="EMBL/GenBank/DDBJ databases">
        <authorList>
            <person name="Varghese N."/>
            <person name="Submissions S."/>
        </authorList>
    </citation>
    <scope>NUCLEOTIDE SEQUENCE [LARGE SCALE GENOMIC DNA]</scope>
    <source>
        <strain evidence="9">KHC7</strain>
    </source>
</reference>
<dbReference type="OrthoDB" id="9804482at2"/>
<dbReference type="PANTHER" id="PTHR30471:SF3">
    <property type="entry name" value="UPF0758 PROTEIN YEES-RELATED"/>
    <property type="match status" value="1"/>
</dbReference>
<evidence type="ECO:0000256" key="6">
    <source>
        <dbReference type="RuleBase" id="RU003797"/>
    </source>
</evidence>
<dbReference type="STRING" id="571438.SAMN05192586_101220"/>
<evidence type="ECO:0000256" key="5">
    <source>
        <dbReference type="ARBA" id="ARBA00023049"/>
    </source>
</evidence>
<dbReference type="GO" id="GO:0046872">
    <property type="term" value="F:metal ion binding"/>
    <property type="evidence" value="ECO:0007669"/>
    <property type="project" value="UniProtKB-KW"/>
</dbReference>
<dbReference type="GO" id="GO:0006508">
    <property type="term" value="P:proteolysis"/>
    <property type="evidence" value="ECO:0007669"/>
    <property type="project" value="UniProtKB-KW"/>
</dbReference>
<dbReference type="InterPro" id="IPR001405">
    <property type="entry name" value="UPF0758"/>
</dbReference>
<dbReference type="Proteomes" id="UP000199355">
    <property type="component" value="Unassembled WGS sequence"/>
</dbReference>
<accession>A0A1G7IB12</accession>
<feature type="domain" description="MPN" evidence="7">
    <location>
        <begin position="108"/>
        <end position="230"/>
    </location>
</feature>
<evidence type="ECO:0000313" key="9">
    <source>
        <dbReference type="Proteomes" id="UP000199355"/>
    </source>
</evidence>
<dbReference type="AlphaFoldDB" id="A0A1G7IB12"/>
<evidence type="ECO:0000256" key="1">
    <source>
        <dbReference type="ARBA" id="ARBA00022670"/>
    </source>
</evidence>
<evidence type="ECO:0000256" key="2">
    <source>
        <dbReference type="ARBA" id="ARBA00022723"/>
    </source>
</evidence>
<evidence type="ECO:0000256" key="3">
    <source>
        <dbReference type="ARBA" id="ARBA00022801"/>
    </source>
</evidence>
<name>A0A1G7IB12_9BACT</name>
<dbReference type="InterPro" id="IPR025657">
    <property type="entry name" value="RadC_JAB"/>
</dbReference>
<keyword evidence="4" id="KW-0862">Zinc</keyword>
<dbReference type="Gene3D" id="1.10.150.20">
    <property type="entry name" value="5' to 3' exonuclease, C-terminal subdomain"/>
    <property type="match status" value="1"/>
</dbReference>
<evidence type="ECO:0000259" key="7">
    <source>
        <dbReference type="PROSITE" id="PS50249"/>
    </source>
</evidence>
<dbReference type="NCBIfam" id="TIGR00608">
    <property type="entry name" value="radc"/>
    <property type="match status" value="1"/>
</dbReference>
<keyword evidence="5" id="KW-0482">Metalloprotease</keyword>
<keyword evidence="9" id="KW-1185">Reference proteome</keyword>
<dbReference type="GO" id="GO:0008237">
    <property type="term" value="F:metallopeptidase activity"/>
    <property type="evidence" value="ECO:0007669"/>
    <property type="project" value="UniProtKB-KW"/>
</dbReference>
<proteinExistence type="inferred from homology"/>
<keyword evidence="2" id="KW-0479">Metal-binding</keyword>
<keyword evidence="3" id="KW-0378">Hydrolase</keyword>
<dbReference type="InterPro" id="IPR010994">
    <property type="entry name" value="RuvA_2-like"/>
</dbReference>
<organism evidence="8 9">
    <name type="scientific">Desulfovibrio legallii</name>
    <dbReference type="NCBI Taxonomy" id="571438"/>
    <lineage>
        <taxon>Bacteria</taxon>
        <taxon>Pseudomonadati</taxon>
        <taxon>Thermodesulfobacteriota</taxon>
        <taxon>Desulfovibrionia</taxon>
        <taxon>Desulfovibrionales</taxon>
        <taxon>Desulfovibrionaceae</taxon>
        <taxon>Desulfovibrio</taxon>
    </lineage>
</organism>
<protein>
    <submittedName>
        <fullName evidence="8">DNA repair protein RadC</fullName>
    </submittedName>
</protein>
<sequence>MTAKPASNPPAYLGHRARVRERLAREATAVADYEVLELLLGYGLTRKDTKPLAKELLQRFGSIRGALDARPDELLAVPGFGPGLLTFWQVLRETRARSAAAPVRRREVLATPEAVAGMAQARLAGCPHEECWIALVDQRNGLIAWERLRRGGVAEVPLYPRDVLEAALTRKASGIILVHNHPGGHALPSQADKLLTEELQRLAPRLGLRFLDHVIVTEGDCYSITQSQRIRLQSGSYT</sequence>
<gene>
    <name evidence="8" type="ORF">SAMN05192586_101220</name>
</gene>
<comment type="similarity">
    <text evidence="6">Belongs to the UPF0758 family.</text>
</comment>
<evidence type="ECO:0000313" key="8">
    <source>
        <dbReference type="EMBL" id="SDF09845.1"/>
    </source>
</evidence>
<dbReference type="InterPro" id="IPR037518">
    <property type="entry name" value="MPN"/>
</dbReference>
<dbReference type="PANTHER" id="PTHR30471">
    <property type="entry name" value="DNA REPAIR PROTEIN RADC"/>
    <property type="match status" value="1"/>
</dbReference>
<evidence type="ECO:0000256" key="4">
    <source>
        <dbReference type="ARBA" id="ARBA00022833"/>
    </source>
</evidence>
<keyword evidence="1" id="KW-0645">Protease</keyword>
<dbReference type="Pfam" id="PF20582">
    <property type="entry name" value="UPF0758_N"/>
    <property type="match status" value="1"/>
</dbReference>